<dbReference type="Gene3D" id="2.80.10.50">
    <property type="match status" value="1"/>
</dbReference>
<feature type="transmembrane region" description="Helical" evidence="2">
    <location>
        <begin position="17"/>
        <end position="37"/>
    </location>
</feature>
<evidence type="ECO:0000256" key="1">
    <source>
        <dbReference type="SAM" id="MobiDB-lite"/>
    </source>
</evidence>
<dbReference type="InterPro" id="IPR035992">
    <property type="entry name" value="Ricin_B-like_lectins"/>
</dbReference>
<evidence type="ECO:0000256" key="2">
    <source>
        <dbReference type="SAM" id="Phobius"/>
    </source>
</evidence>
<evidence type="ECO:0000313" key="5">
    <source>
        <dbReference type="Proteomes" id="UP001138997"/>
    </source>
</evidence>
<dbReference type="InterPro" id="IPR000772">
    <property type="entry name" value="Ricin_B_lectin"/>
</dbReference>
<dbReference type="Proteomes" id="UP001138997">
    <property type="component" value="Unassembled WGS sequence"/>
</dbReference>
<protein>
    <submittedName>
        <fullName evidence="4">RICIN domain-containing protein</fullName>
    </submittedName>
</protein>
<organism evidence="4 5">
    <name type="scientific">Kineosporia babensis</name>
    <dbReference type="NCBI Taxonomy" id="499548"/>
    <lineage>
        <taxon>Bacteria</taxon>
        <taxon>Bacillati</taxon>
        <taxon>Actinomycetota</taxon>
        <taxon>Actinomycetes</taxon>
        <taxon>Kineosporiales</taxon>
        <taxon>Kineosporiaceae</taxon>
        <taxon>Kineosporia</taxon>
    </lineage>
</organism>
<feature type="compositionally biased region" description="Low complexity" evidence="1">
    <location>
        <begin position="86"/>
        <end position="97"/>
    </location>
</feature>
<dbReference type="CDD" id="cd00161">
    <property type="entry name" value="beta-trefoil_Ricin-like"/>
    <property type="match status" value="1"/>
</dbReference>
<dbReference type="PROSITE" id="PS50231">
    <property type="entry name" value="RICIN_B_LECTIN"/>
    <property type="match status" value="1"/>
</dbReference>
<reference evidence="4" key="1">
    <citation type="submission" date="2021-11" db="EMBL/GenBank/DDBJ databases">
        <title>Streptomyces corallinus and Kineosporia corallina sp. nov., two new coral-derived marine actinobacteria.</title>
        <authorList>
            <person name="Buangrab K."/>
            <person name="Sutthacheep M."/>
            <person name="Yeemin T."/>
            <person name="Harunari E."/>
            <person name="Igarashi Y."/>
            <person name="Sripreechasak P."/>
            <person name="Kanchanasin P."/>
            <person name="Tanasupawat S."/>
            <person name="Phongsopitanun W."/>
        </authorList>
    </citation>
    <scope>NUCLEOTIDE SEQUENCE</scope>
    <source>
        <strain evidence="4">JCM 31032</strain>
    </source>
</reference>
<name>A0A9X1SY18_9ACTN</name>
<dbReference type="Pfam" id="PF00652">
    <property type="entry name" value="Ricin_B_lectin"/>
    <property type="match status" value="1"/>
</dbReference>
<sequence length="265" mass="28668">MSTAEGRRRRDSLLIRGGYALVAGGIALGLLTVLWLGDRPNDTRASLLSNPSSSTLDVEPRVLMQAAEPTGQAVSSDPVEQIDPAPETTLPTATTEPETPKEEDEQPPAKKEPKAARTSTSETFVVRNLHTGVCLDLPYYGVVDPATRLGQHPCTPGSKDNQDYQRVQVGGKFVLRNVRTGMCVDAAGTGAVDPGQDAIIYSCVLSDADNQFLKARTKDDGVQLFNPKMKMCLDVLVPDEGRRAVVWSKCSTAPTQIWQFRSQAD</sequence>
<accession>A0A9X1SY18</accession>
<comment type="caution">
    <text evidence="4">The sequence shown here is derived from an EMBL/GenBank/DDBJ whole genome shotgun (WGS) entry which is preliminary data.</text>
</comment>
<evidence type="ECO:0000313" key="4">
    <source>
        <dbReference type="EMBL" id="MCD5310648.1"/>
    </source>
</evidence>
<proteinExistence type="predicted"/>
<keyword evidence="2" id="KW-0472">Membrane</keyword>
<dbReference type="EMBL" id="JAJOMB010000003">
    <property type="protein sequence ID" value="MCD5310648.1"/>
    <property type="molecule type" value="Genomic_DNA"/>
</dbReference>
<keyword evidence="2" id="KW-0812">Transmembrane</keyword>
<evidence type="ECO:0000259" key="3">
    <source>
        <dbReference type="Pfam" id="PF00652"/>
    </source>
</evidence>
<dbReference type="AlphaFoldDB" id="A0A9X1SY18"/>
<dbReference type="RefSeq" id="WP_231439711.1">
    <property type="nucleotide sequence ID" value="NZ_JAJOMB010000003.1"/>
</dbReference>
<feature type="domain" description="Ricin B lectin" evidence="3">
    <location>
        <begin position="124"/>
        <end position="258"/>
    </location>
</feature>
<dbReference type="SUPFAM" id="SSF50370">
    <property type="entry name" value="Ricin B-like lectins"/>
    <property type="match status" value="1"/>
</dbReference>
<keyword evidence="5" id="KW-1185">Reference proteome</keyword>
<gene>
    <name evidence="4" type="ORF">LR394_07055</name>
</gene>
<feature type="region of interest" description="Disordered" evidence="1">
    <location>
        <begin position="68"/>
        <end position="121"/>
    </location>
</feature>
<keyword evidence="2" id="KW-1133">Transmembrane helix</keyword>